<keyword evidence="3" id="KW-0539">Nucleus</keyword>
<dbReference type="Gene3D" id="1.20.5.170">
    <property type="match status" value="1"/>
</dbReference>
<evidence type="ECO:0000259" key="5">
    <source>
        <dbReference type="PROSITE" id="PS00036"/>
    </source>
</evidence>
<evidence type="ECO:0000256" key="3">
    <source>
        <dbReference type="ARBA" id="ARBA00023242"/>
    </source>
</evidence>
<dbReference type="Pfam" id="PF00170">
    <property type="entry name" value="bZIP_1"/>
    <property type="match status" value="1"/>
</dbReference>
<dbReference type="CDD" id="cd14688">
    <property type="entry name" value="bZIP_YAP"/>
    <property type="match status" value="1"/>
</dbReference>
<comment type="caution">
    <text evidence="6">The sequence shown here is derived from an EMBL/GenBank/DDBJ whole genome shotgun (WGS) entry which is preliminary data.</text>
</comment>
<sequence>MTSYETLNDSQDDDSFSLESTDSYQDLLPPTPKRSTSTKTTGTRTSNRKAILKQSPSVALGKRGNENTDQDPSSTKSKRPGRKPLDKVPSSLLPNDPKLKRKAQNRAAQRAFRERKEKFVSELQEKIDALEREKIESNEILLQENAQLKEQLKQLKEENSTLKETPFVFEFPVTELEHPPIIENHHPHPHPHRLSEELTLNLEQSQGKANTQYNTKTGFYSTSPAVNYNTPYSDEILSSSCSEEQSPQSNTLSREEEDASTPIQPDYNPLLSFSNPNYHFDPQVLTNVPKDNNLFYQDDYQVSDLFHGKDDFSYQDYRVPATDDYLIHGDSLPPLFGSTDVNLYDMSLSELYSIPNIQPFLTEDYPSDIATKKVQENPVGTEKHSSVVVDALIRARGQHRTAYDIQEDIKTTNPEFDINKLCDELKRKASCRECDYPLTDKEVDTYIARAKQFCK</sequence>
<accession>A0ABR3ARD6</accession>
<dbReference type="SUPFAM" id="SSF111430">
    <property type="entry name" value="YAP1 redox domain"/>
    <property type="match status" value="1"/>
</dbReference>
<dbReference type="InterPro" id="IPR050936">
    <property type="entry name" value="AP-1-like"/>
</dbReference>
<organism evidence="6 7">
    <name type="scientific">Phycomyces blakesleeanus</name>
    <dbReference type="NCBI Taxonomy" id="4837"/>
    <lineage>
        <taxon>Eukaryota</taxon>
        <taxon>Fungi</taxon>
        <taxon>Fungi incertae sedis</taxon>
        <taxon>Mucoromycota</taxon>
        <taxon>Mucoromycotina</taxon>
        <taxon>Mucoromycetes</taxon>
        <taxon>Mucorales</taxon>
        <taxon>Phycomycetaceae</taxon>
        <taxon>Phycomyces</taxon>
    </lineage>
</organism>
<evidence type="ECO:0000313" key="6">
    <source>
        <dbReference type="EMBL" id="KAL0079098.1"/>
    </source>
</evidence>
<proteinExistence type="predicted"/>
<keyword evidence="7" id="KW-1185">Reference proteome</keyword>
<feature type="compositionally biased region" description="Low complexity" evidence="4">
    <location>
        <begin position="33"/>
        <end position="45"/>
    </location>
</feature>
<feature type="region of interest" description="Disordered" evidence="4">
    <location>
        <begin position="234"/>
        <end position="268"/>
    </location>
</feature>
<feature type="domain" description="BZIP" evidence="5">
    <location>
        <begin position="100"/>
        <end position="115"/>
    </location>
</feature>
<evidence type="ECO:0000256" key="4">
    <source>
        <dbReference type="SAM" id="MobiDB-lite"/>
    </source>
</evidence>
<evidence type="ECO:0000256" key="2">
    <source>
        <dbReference type="ARBA" id="ARBA00004496"/>
    </source>
</evidence>
<dbReference type="SMART" id="SM00338">
    <property type="entry name" value="BRLZ"/>
    <property type="match status" value="1"/>
</dbReference>
<dbReference type="PROSITE" id="PS00036">
    <property type="entry name" value="BZIP_BASIC"/>
    <property type="match status" value="1"/>
</dbReference>
<name>A0ABR3ARD6_PHYBL</name>
<gene>
    <name evidence="6" type="ORF">J3Q64DRAFT_1763765</name>
</gene>
<dbReference type="Gene3D" id="1.10.238.100">
    <property type="entry name" value="YAP1 redox domain. Chain B"/>
    <property type="match status" value="1"/>
</dbReference>
<dbReference type="PANTHER" id="PTHR40621:SF6">
    <property type="entry name" value="AP-1-LIKE TRANSCRIPTION FACTOR YAP1-RELATED"/>
    <property type="match status" value="1"/>
</dbReference>
<dbReference type="InterPro" id="IPR046347">
    <property type="entry name" value="bZIP_sf"/>
</dbReference>
<dbReference type="InterPro" id="IPR004827">
    <property type="entry name" value="bZIP"/>
</dbReference>
<dbReference type="Proteomes" id="UP001448207">
    <property type="component" value="Unassembled WGS sequence"/>
</dbReference>
<evidence type="ECO:0000313" key="7">
    <source>
        <dbReference type="Proteomes" id="UP001448207"/>
    </source>
</evidence>
<reference evidence="6 7" key="1">
    <citation type="submission" date="2024-04" db="EMBL/GenBank/DDBJ databases">
        <title>Symmetric and asymmetric DNA N6-adenine methylation regulates different biological responses in Mucorales.</title>
        <authorList>
            <consortium name="Lawrence Berkeley National Laboratory"/>
            <person name="Lax C."/>
            <person name="Mondo S.J."/>
            <person name="Osorio-Concepcion M."/>
            <person name="Muszewska A."/>
            <person name="Corrochano-Luque M."/>
            <person name="Gutierrez G."/>
            <person name="Riley R."/>
            <person name="Lipzen A."/>
            <person name="Guo J."/>
            <person name="Hundley H."/>
            <person name="Amirebrahimi M."/>
            <person name="Ng V."/>
            <person name="Lorenzo-Gutierrez D."/>
            <person name="Binder U."/>
            <person name="Yang J."/>
            <person name="Song Y."/>
            <person name="Canovas D."/>
            <person name="Navarro E."/>
            <person name="Freitag M."/>
            <person name="Gabaldon T."/>
            <person name="Grigoriev I.V."/>
            <person name="Corrochano L.M."/>
            <person name="Nicolas F.E."/>
            <person name="Garre V."/>
        </authorList>
    </citation>
    <scope>NUCLEOTIDE SEQUENCE [LARGE SCALE GENOMIC DNA]</scope>
    <source>
        <strain evidence="6 7">L51</strain>
    </source>
</reference>
<feature type="region of interest" description="Disordered" evidence="4">
    <location>
        <begin position="1"/>
        <end position="114"/>
    </location>
</feature>
<dbReference type="EMBL" id="JBCLYO010000023">
    <property type="protein sequence ID" value="KAL0079098.1"/>
    <property type="molecule type" value="Genomic_DNA"/>
</dbReference>
<evidence type="ECO:0000256" key="1">
    <source>
        <dbReference type="ARBA" id="ARBA00004123"/>
    </source>
</evidence>
<protein>
    <recommendedName>
        <fullName evidence="5">BZIP domain-containing protein</fullName>
    </recommendedName>
</protein>
<dbReference type="InterPro" id="IPR023167">
    <property type="entry name" value="Yap1_redox_dom_sf"/>
</dbReference>
<comment type="subcellular location">
    <subcellularLocation>
        <location evidence="2">Cytoplasm</location>
    </subcellularLocation>
    <subcellularLocation>
        <location evidence="1">Nucleus</location>
    </subcellularLocation>
</comment>
<dbReference type="PANTHER" id="PTHR40621">
    <property type="entry name" value="TRANSCRIPTION FACTOR KAPC-RELATED"/>
    <property type="match status" value="1"/>
</dbReference>
<feature type="compositionally biased region" description="Low complexity" evidence="4">
    <location>
        <begin position="238"/>
        <end position="249"/>
    </location>
</feature>
<dbReference type="SUPFAM" id="SSF57959">
    <property type="entry name" value="Leucine zipper domain"/>
    <property type="match status" value="1"/>
</dbReference>